<gene>
    <name evidence="2" type="ORF">LVIROSA_LOCUS16695</name>
</gene>
<dbReference type="PANTHER" id="PTHR45023">
    <property type="match status" value="1"/>
</dbReference>
<protein>
    <recommendedName>
        <fullName evidence="4">No apical meristem-associated C-terminal domain-containing protein</fullName>
    </recommendedName>
</protein>
<name>A0AAU9MWE9_9ASTR</name>
<comment type="caution">
    <text evidence="2">The sequence shown here is derived from an EMBL/GenBank/DDBJ whole genome shotgun (WGS) entry which is preliminary data.</text>
</comment>
<dbReference type="AlphaFoldDB" id="A0AAU9MWE9"/>
<evidence type="ECO:0000256" key="1">
    <source>
        <dbReference type="SAM" id="MobiDB-lite"/>
    </source>
</evidence>
<dbReference type="Proteomes" id="UP001157418">
    <property type="component" value="Unassembled WGS sequence"/>
</dbReference>
<reference evidence="2 3" key="1">
    <citation type="submission" date="2022-01" db="EMBL/GenBank/DDBJ databases">
        <authorList>
            <person name="Xiong W."/>
            <person name="Schranz E."/>
        </authorList>
    </citation>
    <scope>NUCLEOTIDE SEQUENCE [LARGE SCALE GENOMIC DNA]</scope>
</reference>
<keyword evidence="3" id="KW-1185">Reference proteome</keyword>
<evidence type="ECO:0000313" key="2">
    <source>
        <dbReference type="EMBL" id="CAH1429871.1"/>
    </source>
</evidence>
<accession>A0AAU9MWE9</accession>
<dbReference type="EMBL" id="CAKMRJ010003188">
    <property type="protein sequence ID" value="CAH1429871.1"/>
    <property type="molecule type" value="Genomic_DNA"/>
</dbReference>
<feature type="region of interest" description="Disordered" evidence="1">
    <location>
        <begin position="71"/>
        <end position="140"/>
    </location>
</feature>
<proteinExistence type="predicted"/>
<sequence length="140" mass="15875">MRGRCKQLSENAQKWVGAYQEAYRRKRSGMSERDIENEAHKHYEAKGNGKFNDLVVFNEVMCKIPKWALQKDCSTTRSHHACEEDNEESGSSTKISKTTEERDYSNPETPSNGGTTIQRPTGSDAAKRKGKGKVSNDYMH</sequence>
<organism evidence="2 3">
    <name type="scientific">Lactuca virosa</name>
    <dbReference type="NCBI Taxonomy" id="75947"/>
    <lineage>
        <taxon>Eukaryota</taxon>
        <taxon>Viridiplantae</taxon>
        <taxon>Streptophyta</taxon>
        <taxon>Embryophyta</taxon>
        <taxon>Tracheophyta</taxon>
        <taxon>Spermatophyta</taxon>
        <taxon>Magnoliopsida</taxon>
        <taxon>eudicotyledons</taxon>
        <taxon>Gunneridae</taxon>
        <taxon>Pentapetalae</taxon>
        <taxon>asterids</taxon>
        <taxon>campanulids</taxon>
        <taxon>Asterales</taxon>
        <taxon>Asteraceae</taxon>
        <taxon>Cichorioideae</taxon>
        <taxon>Cichorieae</taxon>
        <taxon>Lactucinae</taxon>
        <taxon>Lactuca</taxon>
    </lineage>
</organism>
<evidence type="ECO:0008006" key="4">
    <source>
        <dbReference type="Google" id="ProtNLM"/>
    </source>
</evidence>
<dbReference type="PANTHER" id="PTHR45023:SF4">
    <property type="entry name" value="GLYCINE-RICH PROTEIN-RELATED"/>
    <property type="match status" value="1"/>
</dbReference>
<evidence type="ECO:0000313" key="3">
    <source>
        <dbReference type="Proteomes" id="UP001157418"/>
    </source>
</evidence>
<feature type="compositionally biased region" description="Polar residues" evidence="1">
    <location>
        <begin position="106"/>
        <end position="121"/>
    </location>
</feature>